<dbReference type="EMBL" id="CM055755">
    <property type="protein sequence ID" value="KAJ7990101.1"/>
    <property type="molecule type" value="Genomic_DNA"/>
</dbReference>
<proteinExistence type="predicted"/>
<name>A0ACC2FFG7_DALPE</name>
<reference evidence="1" key="1">
    <citation type="submission" date="2021-05" db="EMBL/GenBank/DDBJ databases">
        <authorList>
            <person name="Pan Q."/>
            <person name="Jouanno E."/>
            <person name="Zahm M."/>
            <person name="Klopp C."/>
            <person name="Cabau C."/>
            <person name="Louis A."/>
            <person name="Berthelot C."/>
            <person name="Parey E."/>
            <person name="Roest Crollius H."/>
            <person name="Montfort J."/>
            <person name="Robinson-Rechavi M."/>
            <person name="Bouchez O."/>
            <person name="Lampietro C."/>
            <person name="Lopez Roques C."/>
            <person name="Donnadieu C."/>
            <person name="Postlethwait J."/>
            <person name="Bobe J."/>
            <person name="Dillon D."/>
            <person name="Chandos A."/>
            <person name="von Hippel F."/>
            <person name="Guiguen Y."/>
        </authorList>
    </citation>
    <scope>NUCLEOTIDE SEQUENCE</scope>
    <source>
        <strain evidence="1">YG-Jan2019</strain>
    </source>
</reference>
<accession>A0ACC2FFG7</accession>
<sequence length="142" mass="15234">LPFKTLQPLTDPKFCGFTVNVVPTLISDRCQNLSTILVILIIWLSFVPVTCAQSSSVHPFPGILNFNVTQTNPESAFPGSEKCDESLFLYTIDDHQVCSSIQTVLSAVSPVFLCGGDVVTTQAILNPVMGTCLTNKGVVTGL</sequence>
<protein>
    <submittedName>
        <fullName evidence="1">Uncharacterized protein</fullName>
    </submittedName>
</protein>
<dbReference type="Proteomes" id="UP001157502">
    <property type="component" value="Chromosome 28"/>
</dbReference>
<keyword evidence="2" id="KW-1185">Reference proteome</keyword>
<gene>
    <name evidence="1" type="ORF">DPEC_G00296800</name>
</gene>
<organism evidence="1 2">
    <name type="scientific">Dallia pectoralis</name>
    <name type="common">Alaska blackfish</name>
    <dbReference type="NCBI Taxonomy" id="75939"/>
    <lineage>
        <taxon>Eukaryota</taxon>
        <taxon>Metazoa</taxon>
        <taxon>Chordata</taxon>
        <taxon>Craniata</taxon>
        <taxon>Vertebrata</taxon>
        <taxon>Euteleostomi</taxon>
        <taxon>Actinopterygii</taxon>
        <taxon>Neopterygii</taxon>
        <taxon>Teleostei</taxon>
        <taxon>Protacanthopterygii</taxon>
        <taxon>Esociformes</taxon>
        <taxon>Umbridae</taxon>
        <taxon>Dallia</taxon>
    </lineage>
</organism>
<evidence type="ECO:0000313" key="2">
    <source>
        <dbReference type="Proteomes" id="UP001157502"/>
    </source>
</evidence>
<evidence type="ECO:0000313" key="1">
    <source>
        <dbReference type="EMBL" id="KAJ7990101.1"/>
    </source>
</evidence>
<feature type="non-terminal residue" evidence="1">
    <location>
        <position position="1"/>
    </location>
</feature>
<comment type="caution">
    <text evidence="1">The sequence shown here is derived from an EMBL/GenBank/DDBJ whole genome shotgun (WGS) entry which is preliminary data.</text>
</comment>